<dbReference type="AlphaFoldDB" id="A0A7N2LBL2"/>
<dbReference type="InParanoid" id="A0A7N2LBL2"/>
<dbReference type="Proteomes" id="UP000594261">
    <property type="component" value="Chromosome 4"/>
</dbReference>
<proteinExistence type="predicted"/>
<evidence type="ECO:0000313" key="2">
    <source>
        <dbReference type="Proteomes" id="UP000594261"/>
    </source>
</evidence>
<sequence>MTFSDLMLKRMIARAARGILIVFQVGKEIEISNFIIDDPCIIFYWKFNIVWLSWFSASLHWEISALKKNMGFK</sequence>
<evidence type="ECO:0000313" key="1">
    <source>
        <dbReference type="EnsemblPlants" id="QL04p000335:mrna"/>
    </source>
</evidence>
<name>A0A7N2LBL2_QUELO</name>
<keyword evidence="2" id="KW-1185">Reference proteome</keyword>
<accession>A0A7N2LBL2</accession>
<protein>
    <submittedName>
        <fullName evidence="1">Uncharacterized protein</fullName>
    </submittedName>
</protein>
<dbReference type="EnsemblPlants" id="QL04p000335:mrna">
    <property type="protein sequence ID" value="QL04p000335:mrna"/>
    <property type="gene ID" value="QL04p000335"/>
</dbReference>
<reference evidence="1" key="2">
    <citation type="submission" date="2021-01" db="UniProtKB">
        <authorList>
            <consortium name="EnsemblPlants"/>
        </authorList>
    </citation>
    <scope>IDENTIFICATION</scope>
</reference>
<dbReference type="EMBL" id="LRBV02000004">
    <property type="status" value="NOT_ANNOTATED_CDS"/>
    <property type="molecule type" value="Genomic_DNA"/>
</dbReference>
<organism evidence="1 2">
    <name type="scientific">Quercus lobata</name>
    <name type="common">Valley oak</name>
    <dbReference type="NCBI Taxonomy" id="97700"/>
    <lineage>
        <taxon>Eukaryota</taxon>
        <taxon>Viridiplantae</taxon>
        <taxon>Streptophyta</taxon>
        <taxon>Embryophyta</taxon>
        <taxon>Tracheophyta</taxon>
        <taxon>Spermatophyta</taxon>
        <taxon>Magnoliopsida</taxon>
        <taxon>eudicotyledons</taxon>
        <taxon>Gunneridae</taxon>
        <taxon>Pentapetalae</taxon>
        <taxon>rosids</taxon>
        <taxon>fabids</taxon>
        <taxon>Fagales</taxon>
        <taxon>Fagaceae</taxon>
        <taxon>Quercus</taxon>
    </lineage>
</organism>
<dbReference type="Gramene" id="QL04p000335:mrna">
    <property type="protein sequence ID" value="QL04p000335:mrna"/>
    <property type="gene ID" value="QL04p000335"/>
</dbReference>
<reference evidence="1 2" key="1">
    <citation type="journal article" date="2016" name="G3 (Bethesda)">
        <title>First Draft Assembly and Annotation of the Genome of a California Endemic Oak Quercus lobata Nee (Fagaceae).</title>
        <authorList>
            <person name="Sork V.L."/>
            <person name="Fitz-Gibbon S.T."/>
            <person name="Puiu D."/>
            <person name="Crepeau M."/>
            <person name="Gugger P.F."/>
            <person name="Sherman R."/>
            <person name="Stevens K."/>
            <person name="Langley C.H."/>
            <person name="Pellegrini M."/>
            <person name="Salzberg S.L."/>
        </authorList>
    </citation>
    <scope>NUCLEOTIDE SEQUENCE [LARGE SCALE GENOMIC DNA]</scope>
    <source>
        <strain evidence="1 2">cv. SW786</strain>
    </source>
</reference>